<accession>A0A0D7BJQ5</accession>
<keyword evidence="1" id="KW-0732">Signal</keyword>
<evidence type="ECO:0000313" key="3">
    <source>
        <dbReference type="Proteomes" id="UP000054007"/>
    </source>
</evidence>
<dbReference type="InterPro" id="IPR029058">
    <property type="entry name" value="AB_hydrolase_fold"/>
</dbReference>
<dbReference type="AlphaFoldDB" id="A0A0D7BJQ5"/>
<name>A0A0D7BJQ5_9AGAR</name>
<dbReference type="Proteomes" id="UP000054007">
    <property type="component" value="Unassembled WGS sequence"/>
</dbReference>
<evidence type="ECO:0000313" key="2">
    <source>
        <dbReference type="EMBL" id="KIY70692.1"/>
    </source>
</evidence>
<dbReference type="PANTHER" id="PTHR35560:SF3">
    <property type="entry name" value="PEPTIDASE S9 PROLYL OLIGOPEPTIDASE CATALYTIC DOMAIN-CONTAINING PROTEIN"/>
    <property type="match status" value="1"/>
</dbReference>
<protein>
    <recommendedName>
        <fullName evidence="4">Alpha/beta-hydrolase</fullName>
    </recommendedName>
</protein>
<dbReference type="EMBL" id="KN880464">
    <property type="protein sequence ID" value="KIY70692.1"/>
    <property type="molecule type" value="Genomic_DNA"/>
</dbReference>
<feature type="chain" id="PRO_5002317464" description="Alpha/beta-hydrolase" evidence="1">
    <location>
        <begin position="21"/>
        <end position="366"/>
    </location>
</feature>
<feature type="signal peptide" evidence="1">
    <location>
        <begin position="1"/>
        <end position="20"/>
    </location>
</feature>
<sequence>MTRSLSFATFLLVGFQTVQAAYFTPTPRQAPDASGPQASGSAWEGYSEIPDLDGANRYMTWPLSRNATIPLYQTADLDNSTVTRAVIGVSGALRDCWQGWTDLNNALDTAAAAKSSVKPSKISVMSPCFFNTLDVDAGAVVEDQLVFNGTTWSSGHSNVLPDSISDFSAYDVLDELIAFYMDKDTFPNLEKLVIGGHSMGAQAVQRYAALRKSTKNDDRLRFWVANPGSLLWLVKDRPAEDDDCDGVDDYKYGLSAKFPAYATADFNDLGRDGIVERYFGRNVSYAWGLKDNGAGDKRCQAVTQGSTHLERGKNYVAMLEDMSNGSIPDAHTVDYVAGVSHQPSKMMNSTEGWTKVSLIISSFRIS</sequence>
<reference evidence="2 3" key="1">
    <citation type="journal article" date="2015" name="Fungal Genet. Biol.">
        <title>Evolution of novel wood decay mechanisms in Agaricales revealed by the genome sequences of Fistulina hepatica and Cylindrobasidium torrendii.</title>
        <authorList>
            <person name="Floudas D."/>
            <person name="Held B.W."/>
            <person name="Riley R."/>
            <person name="Nagy L.G."/>
            <person name="Koehler G."/>
            <person name="Ransdell A.S."/>
            <person name="Younus H."/>
            <person name="Chow J."/>
            <person name="Chiniquy J."/>
            <person name="Lipzen A."/>
            <person name="Tritt A."/>
            <person name="Sun H."/>
            <person name="Haridas S."/>
            <person name="LaButti K."/>
            <person name="Ohm R.A."/>
            <person name="Kues U."/>
            <person name="Blanchette R.A."/>
            <person name="Grigoriev I.V."/>
            <person name="Minto R.E."/>
            <person name="Hibbett D.S."/>
        </authorList>
    </citation>
    <scope>NUCLEOTIDE SEQUENCE [LARGE SCALE GENOMIC DNA]</scope>
    <source>
        <strain evidence="2 3">FP15055 ss-10</strain>
    </source>
</reference>
<dbReference type="Gene3D" id="3.40.50.1820">
    <property type="entry name" value="alpha/beta hydrolase"/>
    <property type="match status" value="1"/>
</dbReference>
<dbReference type="OrthoDB" id="5985073at2759"/>
<proteinExistence type="predicted"/>
<keyword evidence="3" id="KW-1185">Reference proteome</keyword>
<evidence type="ECO:0000256" key="1">
    <source>
        <dbReference type="SAM" id="SignalP"/>
    </source>
</evidence>
<organism evidence="2 3">
    <name type="scientific">Cylindrobasidium torrendii FP15055 ss-10</name>
    <dbReference type="NCBI Taxonomy" id="1314674"/>
    <lineage>
        <taxon>Eukaryota</taxon>
        <taxon>Fungi</taxon>
        <taxon>Dikarya</taxon>
        <taxon>Basidiomycota</taxon>
        <taxon>Agaricomycotina</taxon>
        <taxon>Agaricomycetes</taxon>
        <taxon>Agaricomycetidae</taxon>
        <taxon>Agaricales</taxon>
        <taxon>Marasmiineae</taxon>
        <taxon>Physalacriaceae</taxon>
        <taxon>Cylindrobasidium</taxon>
    </lineage>
</organism>
<evidence type="ECO:0008006" key="4">
    <source>
        <dbReference type="Google" id="ProtNLM"/>
    </source>
</evidence>
<gene>
    <name evidence="2" type="ORF">CYLTODRAFT_347276</name>
</gene>
<dbReference type="PANTHER" id="PTHR35560">
    <property type="entry name" value="BLL0132 PROTEIN"/>
    <property type="match status" value="1"/>
</dbReference>
<dbReference type="STRING" id="1314674.A0A0D7BJQ5"/>
<dbReference type="SUPFAM" id="SSF53474">
    <property type="entry name" value="alpha/beta-Hydrolases"/>
    <property type="match status" value="1"/>
</dbReference>